<dbReference type="Gene3D" id="3.90.640.10">
    <property type="entry name" value="Actin, Chain A, domain 4"/>
    <property type="match status" value="1"/>
</dbReference>
<evidence type="ECO:0000313" key="6">
    <source>
        <dbReference type="EMBL" id="CCX31180.2"/>
    </source>
</evidence>
<dbReference type="GO" id="GO:0140662">
    <property type="term" value="F:ATP-dependent protein folding chaperone"/>
    <property type="evidence" value="ECO:0007669"/>
    <property type="project" value="InterPro"/>
</dbReference>
<dbReference type="PRINTS" id="PR00301">
    <property type="entry name" value="HEATSHOCK70"/>
</dbReference>
<dbReference type="AlphaFoldDB" id="U4LPC7"/>
<dbReference type="InterPro" id="IPR013126">
    <property type="entry name" value="Hsp_70_fam"/>
</dbReference>
<dbReference type="PROSITE" id="PS00297">
    <property type="entry name" value="HSP70_1"/>
    <property type="match status" value="1"/>
</dbReference>
<evidence type="ECO:0000256" key="3">
    <source>
        <dbReference type="ARBA" id="ARBA00022840"/>
    </source>
</evidence>
<dbReference type="Proteomes" id="UP000018144">
    <property type="component" value="Unassembled WGS sequence"/>
</dbReference>
<dbReference type="NCBIfam" id="NF001413">
    <property type="entry name" value="PRK00290.1"/>
    <property type="match status" value="1"/>
</dbReference>
<comment type="similarity">
    <text evidence="1 4">Belongs to the heat shock protein 70 family.</text>
</comment>
<dbReference type="PROSITE" id="PS01036">
    <property type="entry name" value="HSP70_3"/>
    <property type="match status" value="1"/>
</dbReference>
<dbReference type="PANTHER" id="PTHR19375">
    <property type="entry name" value="HEAT SHOCK PROTEIN 70KDA"/>
    <property type="match status" value="1"/>
</dbReference>
<keyword evidence="2 4" id="KW-0547">Nucleotide-binding</keyword>
<dbReference type="FunFam" id="2.60.34.10:FF:000012">
    <property type="entry name" value="Heat shock 70 kDa protein"/>
    <property type="match status" value="1"/>
</dbReference>
<protein>
    <submittedName>
        <fullName evidence="6">Similar to 78 kDa glucose-regulated protein homolog acc. no. P59769</fullName>
    </submittedName>
</protein>
<dbReference type="Gene3D" id="1.20.1270.10">
    <property type="match status" value="1"/>
</dbReference>
<organism evidence="6 7">
    <name type="scientific">Pyronema omphalodes (strain CBS 100304)</name>
    <name type="common">Pyronema confluens</name>
    <dbReference type="NCBI Taxonomy" id="1076935"/>
    <lineage>
        <taxon>Eukaryota</taxon>
        <taxon>Fungi</taxon>
        <taxon>Dikarya</taxon>
        <taxon>Ascomycota</taxon>
        <taxon>Pezizomycotina</taxon>
        <taxon>Pezizomycetes</taxon>
        <taxon>Pezizales</taxon>
        <taxon>Pyronemataceae</taxon>
        <taxon>Pyronema</taxon>
    </lineage>
</organism>
<dbReference type="OrthoDB" id="2401965at2759"/>
<dbReference type="SUPFAM" id="SSF100934">
    <property type="entry name" value="Heat shock protein 70kD (HSP70), C-terminal subdomain"/>
    <property type="match status" value="1"/>
</dbReference>
<dbReference type="Gene3D" id="2.60.34.10">
    <property type="entry name" value="Substrate Binding Domain Of DNAk, Chain A, domain 1"/>
    <property type="match status" value="1"/>
</dbReference>
<proteinExistence type="inferred from homology"/>
<gene>
    <name evidence="6" type="ORF">PCON_10308</name>
</gene>
<accession>U4LPC7</accession>
<dbReference type="InterPro" id="IPR018181">
    <property type="entry name" value="Heat_shock_70_CS"/>
</dbReference>
<reference evidence="6 7" key="1">
    <citation type="journal article" date="2013" name="PLoS Genet.">
        <title>The genome and development-dependent transcriptomes of Pyronema confluens: a window into fungal evolution.</title>
        <authorList>
            <person name="Traeger S."/>
            <person name="Altegoer F."/>
            <person name="Freitag M."/>
            <person name="Gabaldon T."/>
            <person name="Kempken F."/>
            <person name="Kumar A."/>
            <person name="Marcet-Houben M."/>
            <person name="Poggeler S."/>
            <person name="Stajich J.E."/>
            <person name="Nowrousian M."/>
        </authorList>
    </citation>
    <scope>NUCLEOTIDE SEQUENCE [LARGE SCALE GENOMIC DNA]</scope>
    <source>
        <strain evidence="7">CBS 100304</strain>
        <tissue evidence="6">Vegetative mycelium</tissue>
    </source>
</reference>
<feature type="signal peptide" evidence="5">
    <location>
        <begin position="1"/>
        <end position="39"/>
    </location>
</feature>
<evidence type="ECO:0000256" key="5">
    <source>
        <dbReference type="SAM" id="SignalP"/>
    </source>
</evidence>
<keyword evidence="3 4" id="KW-0067">ATP-binding</keyword>
<dbReference type="FunFam" id="3.90.640.10:FF:000002">
    <property type="entry name" value="Heat shock 70 kDa"/>
    <property type="match status" value="1"/>
</dbReference>
<dbReference type="Gene3D" id="3.30.420.40">
    <property type="match status" value="2"/>
</dbReference>
<dbReference type="InterPro" id="IPR029048">
    <property type="entry name" value="HSP70_C_sf"/>
</dbReference>
<dbReference type="GO" id="GO:0005524">
    <property type="term" value="F:ATP binding"/>
    <property type="evidence" value="ECO:0007669"/>
    <property type="project" value="UniProtKB-KW"/>
</dbReference>
<dbReference type="InterPro" id="IPR043129">
    <property type="entry name" value="ATPase_NBD"/>
</dbReference>
<name>U4LPC7_PYROM</name>
<evidence type="ECO:0000256" key="4">
    <source>
        <dbReference type="RuleBase" id="RU003322"/>
    </source>
</evidence>
<sequence length="671" mass="73763">MPRRRPSSRAPYFSRNTLTWALIIFCVLCPLLFAATVRAEDTNATSGKGEHSEYGTVIGIDLGTTYSCASVYRNGRAEIIPNQQGDRTTPSYVAFPPDGARLVGAAAKNQAALNPASTIFDIKRVLGRQFKDPSLQADIKHFPFTLKSRAGKPILKINDEAFTPEQISSQVLADLKASAEAYLGEKVTHAVITVPAYFNDAQRQATKDAGTLAGLTVLRLVNEPTAAAMAYGIDQPNKDAGSTRRVIVYDLGGGTFDVSLLEIDEGIFEVIATGGDTHLGGEDFDNRVIEHFTKQWNTKHPNSDVKTDKKAMSKLKREVEKAKMVLSSEKTAKIEIDAFFDGKDFSETLTRAKFEELNRDLFQKTLKTVESVLKDGKTDKDGVSDVVLVGGSTRIPKVQEMLASYFSGKKINKDINPDEAVAQGAAIQGGVLTGKHELNDVNLIDICPLTLGIEANGGIMVPIIKRHTVIPTVKSEIFSTMHDNQDRVEIKVYEGERAKAAMNNVLGSFDLTGIPPARAGVPQVEVTFKIDANGMLEVSARDMASGRTESAKITNQENRLSTEDIERMIQDAEKHAAKDEEWRKRAEAKAKFESHINDIRRLGDDLAQKLDKEDKKSLVKAADDAATWLRNSKTEELDAFEEKYDELTSFVSSITSKLYSKSGKKNNHDEL</sequence>
<dbReference type="SUPFAM" id="SSF100920">
    <property type="entry name" value="Heat shock protein 70kD (HSP70), peptide-binding domain"/>
    <property type="match status" value="1"/>
</dbReference>
<feature type="chain" id="PRO_5004652521" evidence="5">
    <location>
        <begin position="40"/>
        <end position="671"/>
    </location>
</feature>
<dbReference type="SUPFAM" id="SSF53067">
    <property type="entry name" value="Actin-like ATPase domain"/>
    <property type="match status" value="2"/>
</dbReference>
<evidence type="ECO:0000313" key="7">
    <source>
        <dbReference type="Proteomes" id="UP000018144"/>
    </source>
</evidence>
<dbReference type="PROSITE" id="PS00329">
    <property type="entry name" value="HSP70_2"/>
    <property type="match status" value="1"/>
</dbReference>
<keyword evidence="7" id="KW-1185">Reference proteome</keyword>
<dbReference type="STRING" id="1076935.U4LPC7"/>
<dbReference type="Pfam" id="PF00012">
    <property type="entry name" value="HSP70"/>
    <property type="match status" value="1"/>
</dbReference>
<keyword evidence="5" id="KW-0732">Signal</keyword>
<dbReference type="eggNOG" id="KOG0100">
    <property type="taxonomic scope" value="Eukaryota"/>
</dbReference>
<evidence type="ECO:0000256" key="1">
    <source>
        <dbReference type="ARBA" id="ARBA00007381"/>
    </source>
</evidence>
<evidence type="ECO:0000256" key="2">
    <source>
        <dbReference type="ARBA" id="ARBA00022741"/>
    </source>
</evidence>
<dbReference type="EMBL" id="HF935557">
    <property type="protein sequence ID" value="CCX31180.2"/>
    <property type="molecule type" value="Genomic_DNA"/>
</dbReference>
<dbReference type="InterPro" id="IPR029047">
    <property type="entry name" value="HSP70_peptide-bd_sf"/>
</dbReference>
<dbReference type="FunFam" id="3.30.420.40:FF:000004">
    <property type="entry name" value="Molecular chaperone DnaK"/>
    <property type="match status" value="1"/>
</dbReference>